<dbReference type="RefSeq" id="WP_106761401.1">
    <property type="nucleotide sequence ID" value="NZ_PXNP01000016.1"/>
</dbReference>
<reference evidence="1 2" key="1">
    <citation type="submission" date="2018-03" db="EMBL/GenBank/DDBJ databases">
        <title>Marinobacter brunus sp. nov., a marine bacterium of Gamma-proteobacteria isolated from the surface seawater of the South China Sea.</title>
        <authorList>
            <person name="Cheng H."/>
            <person name="Wu Y.-H."/>
            <person name="Xamxidin M."/>
            <person name="Xu X.-W."/>
        </authorList>
    </citation>
    <scope>NUCLEOTIDE SEQUENCE [LARGE SCALE GENOMIC DNA]</scope>
    <source>
        <strain evidence="1 2">NH169-3</strain>
    </source>
</reference>
<accession>A0A2T1KR09</accession>
<keyword evidence="2" id="KW-1185">Reference proteome</keyword>
<protein>
    <submittedName>
        <fullName evidence="1">Uncharacterized protein</fullName>
    </submittedName>
</protein>
<name>A0A2T1KR09_9GAMM</name>
<gene>
    <name evidence="1" type="ORF">C7H09_04380</name>
</gene>
<dbReference type="EMBL" id="PXNP01000016">
    <property type="protein sequence ID" value="PSF12123.1"/>
    <property type="molecule type" value="Genomic_DNA"/>
</dbReference>
<evidence type="ECO:0000313" key="2">
    <source>
        <dbReference type="Proteomes" id="UP000239866"/>
    </source>
</evidence>
<organism evidence="1 2">
    <name type="scientific">Marinobacter fuscus</name>
    <dbReference type="NCBI Taxonomy" id="2109942"/>
    <lineage>
        <taxon>Bacteria</taxon>
        <taxon>Pseudomonadati</taxon>
        <taxon>Pseudomonadota</taxon>
        <taxon>Gammaproteobacteria</taxon>
        <taxon>Pseudomonadales</taxon>
        <taxon>Marinobacteraceae</taxon>
        <taxon>Marinobacter</taxon>
    </lineage>
</organism>
<dbReference type="OrthoDB" id="6367542at2"/>
<dbReference type="Proteomes" id="UP000239866">
    <property type="component" value="Unassembled WGS sequence"/>
</dbReference>
<proteinExistence type="predicted"/>
<dbReference type="AlphaFoldDB" id="A0A2T1KR09"/>
<comment type="caution">
    <text evidence="1">The sequence shown here is derived from an EMBL/GenBank/DDBJ whole genome shotgun (WGS) entry which is preliminary data.</text>
</comment>
<sequence length="108" mass="12684">MTLFLTLVSLLLLATSTFLGWQLLEQRKLIERIQRDQDTDTNPLPELVLTLKVQNPLAIAKRESRAGRMLADRLPGMIRKMVYKEVMKELAKELKEREIEVEMNLEYR</sequence>
<evidence type="ECO:0000313" key="1">
    <source>
        <dbReference type="EMBL" id="PSF12123.1"/>
    </source>
</evidence>